<sequence>MKQISHQNAHAQVHCQTSMRNAVSKRGHIPFAFFGKCRNSLNK</sequence>
<name>A0A0A9H1H8_ARUDO</name>
<accession>A0A0A9H1H8</accession>
<protein>
    <submittedName>
        <fullName evidence="1">Uncharacterized protein</fullName>
    </submittedName>
</protein>
<evidence type="ECO:0000313" key="1">
    <source>
        <dbReference type="EMBL" id="JAE26738.1"/>
    </source>
</evidence>
<dbReference type="AlphaFoldDB" id="A0A0A9H1H8"/>
<organism evidence="1">
    <name type="scientific">Arundo donax</name>
    <name type="common">Giant reed</name>
    <name type="synonym">Donax arundinaceus</name>
    <dbReference type="NCBI Taxonomy" id="35708"/>
    <lineage>
        <taxon>Eukaryota</taxon>
        <taxon>Viridiplantae</taxon>
        <taxon>Streptophyta</taxon>
        <taxon>Embryophyta</taxon>
        <taxon>Tracheophyta</taxon>
        <taxon>Spermatophyta</taxon>
        <taxon>Magnoliopsida</taxon>
        <taxon>Liliopsida</taxon>
        <taxon>Poales</taxon>
        <taxon>Poaceae</taxon>
        <taxon>PACMAD clade</taxon>
        <taxon>Arundinoideae</taxon>
        <taxon>Arundineae</taxon>
        <taxon>Arundo</taxon>
    </lineage>
</organism>
<dbReference type="EMBL" id="GBRH01171158">
    <property type="protein sequence ID" value="JAE26738.1"/>
    <property type="molecule type" value="Transcribed_RNA"/>
</dbReference>
<reference evidence="1" key="1">
    <citation type="submission" date="2014-09" db="EMBL/GenBank/DDBJ databases">
        <authorList>
            <person name="Magalhaes I.L.F."/>
            <person name="Oliveira U."/>
            <person name="Santos F.R."/>
            <person name="Vidigal T.H.D.A."/>
            <person name="Brescovit A.D."/>
            <person name="Santos A.J."/>
        </authorList>
    </citation>
    <scope>NUCLEOTIDE SEQUENCE</scope>
    <source>
        <tissue evidence="1">Shoot tissue taken approximately 20 cm above the soil surface</tissue>
    </source>
</reference>
<proteinExistence type="predicted"/>
<reference evidence="1" key="2">
    <citation type="journal article" date="2015" name="Data Brief">
        <title>Shoot transcriptome of the giant reed, Arundo donax.</title>
        <authorList>
            <person name="Barrero R.A."/>
            <person name="Guerrero F.D."/>
            <person name="Moolhuijzen P."/>
            <person name="Goolsby J.A."/>
            <person name="Tidwell J."/>
            <person name="Bellgard S.E."/>
            <person name="Bellgard M.I."/>
        </authorList>
    </citation>
    <scope>NUCLEOTIDE SEQUENCE</scope>
    <source>
        <tissue evidence="1">Shoot tissue taken approximately 20 cm above the soil surface</tissue>
    </source>
</reference>